<organism evidence="1 2">
    <name type="scientific">Sphaerodactylus townsendi</name>
    <dbReference type="NCBI Taxonomy" id="933632"/>
    <lineage>
        <taxon>Eukaryota</taxon>
        <taxon>Metazoa</taxon>
        <taxon>Chordata</taxon>
        <taxon>Craniata</taxon>
        <taxon>Vertebrata</taxon>
        <taxon>Euteleostomi</taxon>
        <taxon>Lepidosauria</taxon>
        <taxon>Squamata</taxon>
        <taxon>Bifurcata</taxon>
        <taxon>Gekkota</taxon>
        <taxon>Sphaerodactylidae</taxon>
        <taxon>Sphaerodactylus</taxon>
    </lineage>
</organism>
<reference evidence="1" key="1">
    <citation type="submission" date="2021-08" db="EMBL/GenBank/DDBJ databases">
        <title>The first chromosome-level gecko genome reveals the dynamic sex chromosomes of Neotropical dwarf geckos (Sphaerodactylidae: Sphaerodactylus).</title>
        <authorList>
            <person name="Pinto B.J."/>
            <person name="Keating S.E."/>
            <person name="Gamble T."/>
        </authorList>
    </citation>
    <scope>NUCLEOTIDE SEQUENCE</scope>
    <source>
        <strain evidence="1">TG3544</strain>
    </source>
</reference>
<gene>
    <name evidence="1" type="ORF">K3G42_016662</name>
</gene>
<name>A0ACB8ERE8_9SAUR</name>
<keyword evidence="2" id="KW-1185">Reference proteome</keyword>
<evidence type="ECO:0000313" key="2">
    <source>
        <dbReference type="Proteomes" id="UP000827872"/>
    </source>
</evidence>
<accession>A0ACB8ERE8</accession>
<dbReference type="EMBL" id="CM037620">
    <property type="protein sequence ID" value="KAH7994814.1"/>
    <property type="molecule type" value="Genomic_DNA"/>
</dbReference>
<protein>
    <submittedName>
        <fullName evidence="1">Uncharacterized protein</fullName>
    </submittedName>
</protein>
<comment type="caution">
    <text evidence="1">The sequence shown here is derived from an EMBL/GenBank/DDBJ whole genome shotgun (WGS) entry which is preliminary data.</text>
</comment>
<proteinExistence type="predicted"/>
<sequence length="80" mass="8932">MFPDKPSPLADCLHIQPSLLPGPLAKAIDWGAGLTCQQSEKYRLAFSEGNPEGFTNRLTPQKMPIRSQADLWQSNCKFSR</sequence>
<evidence type="ECO:0000313" key="1">
    <source>
        <dbReference type="EMBL" id="KAH7994814.1"/>
    </source>
</evidence>
<dbReference type="Proteomes" id="UP000827872">
    <property type="component" value="Linkage Group LG07"/>
</dbReference>